<dbReference type="InterPro" id="IPR045886">
    <property type="entry name" value="ThiF/MoeB/HesA"/>
</dbReference>
<dbReference type="GO" id="GO:0005829">
    <property type="term" value="C:cytosol"/>
    <property type="evidence" value="ECO:0007669"/>
    <property type="project" value="TreeGrafter"/>
</dbReference>
<organism evidence="4">
    <name type="scientific">Halalkalibacterium halodurans</name>
    <name type="common">Bacillus halodurans</name>
    <dbReference type="NCBI Taxonomy" id="86665"/>
    <lineage>
        <taxon>Bacteria</taxon>
        <taxon>Bacillati</taxon>
        <taxon>Bacillota</taxon>
        <taxon>Bacilli</taxon>
        <taxon>Bacillales</taxon>
        <taxon>Bacillaceae</taxon>
        <taxon>Halalkalibacterium (ex Joshi et al. 2022)</taxon>
    </lineage>
</organism>
<comment type="caution">
    <text evidence="4">The sequence shown here is derived from an EMBL/GenBank/DDBJ whole genome shotgun (WGS) entry which is preliminary data.</text>
</comment>
<accession>A0A4Y7X0R8</accession>
<dbReference type="FunFam" id="3.40.50.720:FF:000080">
    <property type="entry name" value="Thiazole biosynthesis adenylyltransferase ThiF"/>
    <property type="match status" value="1"/>
</dbReference>
<dbReference type="InterPro" id="IPR000594">
    <property type="entry name" value="ThiF_NAD_FAD-bd"/>
</dbReference>
<comment type="similarity">
    <text evidence="1">Belongs to the HesA/MoeB/ThiF family.</text>
</comment>
<name>A0A0M0KL02_ALKHA</name>
<dbReference type="EMBL" id="LILD01000001">
    <property type="protein sequence ID" value="KOO39546.1"/>
    <property type="molecule type" value="Genomic_DNA"/>
</dbReference>
<dbReference type="SUPFAM" id="SSF69572">
    <property type="entry name" value="Activating enzymes of the ubiquitin-like proteins"/>
    <property type="match status" value="1"/>
</dbReference>
<dbReference type="PANTHER" id="PTHR10953">
    <property type="entry name" value="UBIQUITIN-ACTIVATING ENZYME E1"/>
    <property type="match status" value="1"/>
</dbReference>
<evidence type="ECO:0000313" key="4">
    <source>
        <dbReference type="EMBL" id="KOO39546.1"/>
    </source>
</evidence>
<keyword evidence="2" id="KW-0472">Membrane</keyword>
<evidence type="ECO:0000259" key="3">
    <source>
        <dbReference type="Pfam" id="PF00899"/>
    </source>
</evidence>
<evidence type="ECO:0000256" key="1">
    <source>
        <dbReference type="ARBA" id="ARBA00009919"/>
    </source>
</evidence>
<feature type="transmembrane region" description="Helical" evidence="2">
    <location>
        <begin position="30"/>
        <end position="48"/>
    </location>
</feature>
<dbReference type="PATRIC" id="fig|136160.3.peg.2891"/>
<dbReference type="GO" id="GO:0008146">
    <property type="term" value="F:sulfotransferase activity"/>
    <property type="evidence" value="ECO:0007669"/>
    <property type="project" value="TreeGrafter"/>
</dbReference>
<keyword evidence="2" id="KW-0812">Transmembrane</keyword>
<dbReference type="CDD" id="cd00757">
    <property type="entry name" value="ThiF_MoeB_HesA_family"/>
    <property type="match status" value="1"/>
</dbReference>
<dbReference type="AlphaFoldDB" id="A0A0M0KL02"/>
<dbReference type="GO" id="GO:0016779">
    <property type="term" value="F:nucleotidyltransferase activity"/>
    <property type="evidence" value="ECO:0007669"/>
    <property type="project" value="TreeGrafter"/>
</dbReference>
<dbReference type="GO" id="GO:0008641">
    <property type="term" value="F:ubiquitin-like modifier activating enzyme activity"/>
    <property type="evidence" value="ECO:0007669"/>
    <property type="project" value="InterPro"/>
</dbReference>
<protein>
    <submittedName>
        <fullName evidence="4">Thiamine biosynthesis protein ThiF</fullName>
    </submittedName>
</protein>
<dbReference type="PANTHER" id="PTHR10953:SF102">
    <property type="entry name" value="ADENYLYLTRANSFERASE AND SULFURTRANSFERASE MOCS3"/>
    <property type="match status" value="1"/>
</dbReference>
<evidence type="ECO:0000256" key="2">
    <source>
        <dbReference type="SAM" id="Phobius"/>
    </source>
</evidence>
<dbReference type="InterPro" id="IPR035985">
    <property type="entry name" value="Ubiquitin-activating_enz"/>
</dbReference>
<dbReference type="RefSeq" id="WP_053431492.1">
    <property type="nucleotide sequence ID" value="NZ_CP040441.1"/>
</dbReference>
<reference evidence="4" key="1">
    <citation type="submission" date="2015-08" db="EMBL/GenBank/DDBJ databases">
        <title>Complete DNA Sequence of Pseudomonas syringae pv. actinidiae, the Causal Agent of Kiwifruit Canker Disease.</title>
        <authorList>
            <person name="Rikkerink E.H.A."/>
            <person name="Fineran P.C."/>
        </authorList>
    </citation>
    <scope>NUCLEOTIDE SEQUENCE</scope>
    <source>
        <strain evidence="4">DSM 13666</strain>
    </source>
</reference>
<gene>
    <name evidence="4" type="ORF">AMD02_12330</name>
</gene>
<dbReference type="GeneID" id="87597048"/>
<keyword evidence="2" id="KW-1133">Transmembrane helix</keyword>
<proteinExistence type="inferred from homology"/>
<dbReference type="Gene3D" id="3.40.50.720">
    <property type="entry name" value="NAD(P)-binding Rossmann-like Domain"/>
    <property type="match status" value="1"/>
</dbReference>
<dbReference type="GO" id="GO:0004792">
    <property type="term" value="F:thiosulfate-cyanide sulfurtransferase activity"/>
    <property type="evidence" value="ECO:0007669"/>
    <property type="project" value="TreeGrafter"/>
</dbReference>
<feature type="domain" description="THIF-type NAD/FAD binding fold" evidence="3">
    <location>
        <begin position="9"/>
        <end position="244"/>
    </location>
</feature>
<sequence length="340" mass="37716">MTDRLEERYSRQMLFAPIGKEGQQKLQNSAVLIVGIGALGTVLANHFVRAGIGHVRMVDRDYVEASNLQRQLLFDEDDVRECLPKAVAAQQKLQKVNSDIKVEGIVADVTVENIHELMEGMDLVLDGTDNFQTRFLINDACFQMGLPFIYGGAVSSRGMTAMFIPEKTPCLRCFIQEGQGSGQTCDTVGVLGPVVDIVASFQAIEALKYLTDNEQAYRHSLMSFDVWRNHRYDMNFAAAKANCPTCGTKAFPALHPAAHDSVTSLCGRETVQVHTGRPFDLSEWGKRLDRIADVQTTPFLVRVQLTEGERLVLFKDGRVLVQGTEDVSRAKTLVSKYIGL</sequence>
<dbReference type="Pfam" id="PF00899">
    <property type="entry name" value="ThiF"/>
    <property type="match status" value="1"/>
</dbReference>
<accession>A0A0M0KL02</accession>